<name>A0A061CS09_ECTOL</name>
<sequence length="107" mass="11928">MSTPYRAAVSRQLRNGFKTVQGLPVIWQAVCWAAVSEGASHAMVRPLSTEANANWARDVLTKQYPGRAYEVNCYPLAKPVEASQLTTFESWAMDEVKRLELAQRQAG</sequence>
<gene>
    <name evidence="3" type="ORF">DBO86_00135</name>
    <name evidence="4" type="ORF">EGJ44_22670</name>
    <name evidence="2" type="ORF">N5J11_20310</name>
    <name evidence="1" type="ORF">N7671_00750</name>
    <name evidence="5" type="ORF">NCTC10692_04033</name>
    <name evidence="6" type="ORF">NCTC10860_02441</name>
</gene>
<evidence type="ECO:0000313" key="4">
    <source>
        <dbReference type="EMBL" id="RRW25164.1"/>
    </source>
</evidence>
<evidence type="ECO:0000313" key="10">
    <source>
        <dbReference type="Proteomes" id="UP000272833"/>
    </source>
</evidence>
<reference evidence="1" key="4">
    <citation type="submission" date="2022-09" db="EMBL/GenBank/DDBJ databases">
        <title>Intensive care unit water sources are persistently colonized with multi-drug resistant bacteria and are the site of extensive horizontal gene transfer of antibiotic resistance genes.</title>
        <authorList>
            <person name="Diorio-Toth L."/>
        </authorList>
    </citation>
    <scope>NUCLEOTIDE SEQUENCE</scope>
    <source>
        <strain evidence="2">GD03704</strain>
        <strain evidence="1">GD04000</strain>
    </source>
</reference>
<dbReference type="EMBL" id="JAOCJE010000001">
    <property type="protein sequence ID" value="MDH1341487.1"/>
    <property type="molecule type" value="Genomic_DNA"/>
</dbReference>
<dbReference type="EMBL" id="UGUW01000004">
    <property type="protein sequence ID" value="SUD60113.1"/>
    <property type="molecule type" value="Genomic_DNA"/>
</dbReference>
<evidence type="ECO:0000313" key="6">
    <source>
        <dbReference type="EMBL" id="SUD60113.1"/>
    </source>
</evidence>
<dbReference type="EMBL" id="RHRS01000127">
    <property type="protein sequence ID" value="RRW25164.1"/>
    <property type="molecule type" value="Genomic_DNA"/>
</dbReference>
<evidence type="ECO:0000313" key="1">
    <source>
        <dbReference type="EMBL" id="MDH0565818.1"/>
    </source>
</evidence>
<evidence type="ECO:0000313" key="9">
    <source>
        <dbReference type="Proteomes" id="UP000255303"/>
    </source>
</evidence>
<dbReference type="Proteomes" id="UP001159292">
    <property type="component" value="Unassembled WGS sequence"/>
</dbReference>
<reference evidence="4 10" key="3">
    <citation type="submission" date="2018-10" db="EMBL/GenBank/DDBJ databases">
        <title>Transmission dynamics of multidrug resistant bacteria on intensive care unit surfaces.</title>
        <authorList>
            <person name="D'Souza A.W."/>
            <person name="Potter R.F."/>
            <person name="Wallace M."/>
            <person name="Shupe A."/>
            <person name="Patel S."/>
            <person name="Sun S."/>
            <person name="Gul D."/>
            <person name="Kwon J.H."/>
            <person name="Andleeb S."/>
            <person name="Burnham C.-A.D."/>
            <person name="Dantas G."/>
        </authorList>
    </citation>
    <scope>NUCLEOTIDE SEQUENCE [LARGE SCALE GENOMIC DNA]</scope>
    <source>
        <strain evidence="4 10">PO_271</strain>
    </source>
</reference>
<evidence type="ECO:0000313" key="3">
    <source>
        <dbReference type="EMBL" id="PTU80954.1"/>
    </source>
</evidence>
<accession>A0A061CS09</accession>
<reference evidence="8 9" key="2">
    <citation type="submission" date="2018-06" db="EMBL/GenBank/DDBJ databases">
        <authorList>
            <consortium name="Pathogen Informatics"/>
            <person name="Doyle S."/>
        </authorList>
    </citation>
    <scope>NUCLEOTIDE SEQUENCE [LARGE SCALE GENOMIC DNA]</scope>
    <source>
        <strain evidence="5 9">NCTC10692</strain>
        <strain evidence="6 8">NCTC10860</strain>
    </source>
</reference>
<evidence type="ECO:0000313" key="2">
    <source>
        <dbReference type="EMBL" id="MDH1341487.1"/>
    </source>
</evidence>
<dbReference type="Proteomes" id="UP000254084">
    <property type="component" value="Unassembled WGS sequence"/>
</dbReference>
<dbReference type="AlphaFoldDB" id="A0A061CS09"/>
<protein>
    <submittedName>
        <fullName evidence="5">Uncharacterized protein</fullName>
    </submittedName>
</protein>
<dbReference type="RefSeq" id="WP_039964603.1">
    <property type="nucleotide sequence ID" value="NZ_CAJQNA010000058.1"/>
</dbReference>
<reference evidence="3 7" key="1">
    <citation type="submission" date="2018-04" db="EMBL/GenBank/DDBJ databases">
        <title>Pseudomonas sp. nov., isolated from mangrove soil.</title>
        <authorList>
            <person name="Chen C."/>
        </authorList>
    </citation>
    <scope>NUCLEOTIDE SEQUENCE [LARGE SCALE GENOMIC DNA]</scope>
    <source>
        <strain evidence="3 7">JCM 14246</strain>
    </source>
</reference>
<dbReference type="Proteomes" id="UP000255303">
    <property type="component" value="Unassembled WGS sequence"/>
</dbReference>
<evidence type="ECO:0000313" key="5">
    <source>
        <dbReference type="EMBL" id="SUD53510.1"/>
    </source>
</evidence>
<dbReference type="Proteomes" id="UP000244052">
    <property type="component" value="Unassembled WGS sequence"/>
</dbReference>
<dbReference type="Proteomes" id="UP001161697">
    <property type="component" value="Unassembled WGS sequence"/>
</dbReference>
<dbReference type="EMBL" id="UGUV01000002">
    <property type="protein sequence ID" value="SUD53510.1"/>
    <property type="molecule type" value="Genomic_DNA"/>
</dbReference>
<accession>A0A2T5PT89</accession>
<proteinExistence type="predicted"/>
<evidence type="ECO:0000313" key="8">
    <source>
        <dbReference type="Proteomes" id="UP000254084"/>
    </source>
</evidence>
<accession>A0A379JYC1</accession>
<keyword evidence="7" id="KW-1185">Reference proteome</keyword>
<dbReference type="Proteomes" id="UP000272833">
    <property type="component" value="Unassembled WGS sequence"/>
</dbReference>
<evidence type="ECO:0000313" key="7">
    <source>
        <dbReference type="Proteomes" id="UP000244052"/>
    </source>
</evidence>
<dbReference type="EMBL" id="JAOEET010000001">
    <property type="protein sequence ID" value="MDH0565818.1"/>
    <property type="molecule type" value="Genomic_DNA"/>
</dbReference>
<dbReference type="EMBL" id="QASO01000001">
    <property type="protein sequence ID" value="PTU80954.1"/>
    <property type="molecule type" value="Genomic_DNA"/>
</dbReference>
<organism evidence="5 9">
    <name type="scientific">Ectopseudomonas oleovorans</name>
    <name type="common">Pseudomonas oleovorans</name>
    <dbReference type="NCBI Taxonomy" id="301"/>
    <lineage>
        <taxon>Bacteria</taxon>
        <taxon>Pseudomonadati</taxon>
        <taxon>Pseudomonadota</taxon>
        <taxon>Gammaproteobacteria</taxon>
        <taxon>Pseudomonadales</taxon>
        <taxon>Pseudomonadaceae</taxon>
        <taxon>Ectopseudomonas</taxon>
    </lineage>
</organism>